<feature type="compositionally biased region" description="Basic and acidic residues" evidence="6">
    <location>
        <begin position="237"/>
        <end position="251"/>
    </location>
</feature>
<evidence type="ECO:0000256" key="4">
    <source>
        <dbReference type="ARBA" id="ARBA00023163"/>
    </source>
</evidence>
<name>A0A6I9RDU6_ELAGV</name>
<sequence>MDSWSWNINSTNLASDISSIPSCLWSNLYDTFSESNEDYSNISEKVEQDQALFTSGLELQGLQTSEMSSNFDGVNELVEMLAPALDSINNNLDLEFLQRQQVIRLAANSVLEKSRIFGATWGDALSSQLCSLPPITESKAADPFDSLTETIGSSEELRVLSDLTNDECGLSAIFSSSENIHNLSYSGNISSGESEIHGSFDHHRSNRGEVASVSQASSNPHQAQLSFSNPDQTQAEQAKDKPIITKRKMEEAGIQISFRNDPRPKKSRSEKQPRSSSINFGHESGYEPDTEAIAQVKEMIYRAAALRPVNLGVEAVEKPKRKNVRISSDPQTVAARLRRERISEKLRVLQSLVPGGSKMDTASMLDEAASYLKFLKSQVKFLETQGSRFDTMSSATLPFPAPFNQTFSVHSLPPP</sequence>
<dbReference type="InterPro" id="IPR036638">
    <property type="entry name" value="HLH_DNA-bd_sf"/>
</dbReference>
<feature type="domain" description="BHLH" evidence="7">
    <location>
        <begin position="326"/>
        <end position="375"/>
    </location>
</feature>
<evidence type="ECO:0000256" key="5">
    <source>
        <dbReference type="ARBA" id="ARBA00023242"/>
    </source>
</evidence>
<comment type="subcellular location">
    <subcellularLocation>
        <location evidence="1">Nucleus</location>
    </subcellularLocation>
</comment>
<feature type="compositionally biased region" description="Basic and acidic residues" evidence="6">
    <location>
        <begin position="260"/>
        <end position="273"/>
    </location>
</feature>
<evidence type="ECO:0000259" key="7">
    <source>
        <dbReference type="PROSITE" id="PS50888"/>
    </source>
</evidence>
<dbReference type="AlphaFoldDB" id="A0A6I9RDU6"/>
<dbReference type="Gene3D" id="4.10.280.10">
    <property type="entry name" value="Helix-loop-helix DNA-binding domain"/>
    <property type="match status" value="1"/>
</dbReference>
<dbReference type="PROSITE" id="PS50888">
    <property type="entry name" value="BHLH"/>
    <property type="match status" value="1"/>
</dbReference>
<dbReference type="InterPro" id="IPR011598">
    <property type="entry name" value="bHLH_dom"/>
</dbReference>
<dbReference type="InterPro" id="IPR045843">
    <property type="entry name" value="IND-like"/>
</dbReference>
<comment type="similarity">
    <text evidence="2">Belongs to the bHLH protein family.</text>
</comment>
<protein>
    <submittedName>
        <fullName evidence="9">Transcription factor bHLH87-like</fullName>
    </submittedName>
</protein>
<dbReference type="PANTHER" id="PTHR45914">
    <property type="entry name" value="TRANSCRIPTION FACTOR HEC3-RELATED"/>
    <property type="match status" value="1"/>
</dbReference>
<feature type="compositionally biased region" description="Basic and acidic residues" evidence="6">
    <location>
        <begin position="194"/>
        <end position="207"/>
    </location>
</feature>
<organism evidence="8 9">
    <name type="scientific">Elaeis guineensis var. tenera</name>
    <name type="common">Oil palm</name>
    <dbReference type="NCBI Taxonomy" id="51953"/>
    <lineage>
        <taxon>Eukaryota</taxon>
        <taxon>Viridiplantae</taxon>
        <taxon>Streptophyta</taxon>
        <taxon>Embryophyta</taxon>
        <taxon>Tracheophyta</taxon>
        <taxon>Spermatophyta</taxon>
        <taxon>Magnoliopsida</taxon>
        <taxon>Liliopsida</taxon>
        <taxon>Arecaceae</taxon>
        <taxon>Arecoideae</taxon>
        <taxon>Cocoseae</taxon>
        <taxon>Elaeidinae</taxon>
        <taxon>Elaeis</taxon>
    </lineage>
</organism>
<proteinExistence type="inferred from homology"/>
<dbReference type="GO" id="GO:0005634">
    <property type="term" value="C:nucleus"/>
    <property type="evidence" value="ECO:0007669"/>
    <property type="project" value="UniProtKB-SubCell"/>
</dbReference>
<keyword evidence="4" id="KW-0804">Transcription</keyword>
<dbReference type="SMART" id="SM00353">
    <property type="entry name" value="HLH"/>
    <property type="match status" value="1"/>
</dbReference>
<evidence type="ECO:0000256" key="3">
    <source>
        <dbReference type="ARBA" id="ARBA00023015"/>
    </source>
</evidence>
<gene>
    <name evidence="9" type="primary">LOC105047640</name>
</gene>
<dbReference type="SUPFAM" id="SSF47459">
    <property type="entry name" value="HLH, helix-loop-helix DNA-binding domain"/>
    <property type="match status" value="1"/>
</dbReference>
<evidence type="ECO:0000256" key="1">
    <source>
        <dbReference type="ARBA" id="ARBA00004123"/>
    </source>
</evidence>
<dbReference type="InParanoid" id="A0A6I9RDU6"/>
<reference evidence="9" key="1">
    <citation type="submission" date="2025-08" db="UniProtKB">
        <authorList>
            <consortium name="RefSeq"/>
        </authorList>
    </citation>
    <scope>IDENTIFICATION</scope>
</reference>
<keyword evidence="8" id="KW-1185">Reference proteome</keyword>
<dbReference type="Proteomes" id="UP000504607">
    <property type="component" value="Chromosome 6"/>
</dbReference>
<evidence type="ECO:0000313" key="9">
    <source>
        <dbReference type="RefSeq" id="XP_010924964.1"/>
    </source>
</evidence>
<keyword evidence="5" id="KW-0539">Nucleus</keyword>
<feature type="compositionally biased region" description="Polar residues" evidence="6">
    <location>
        <begin position="212"/>
        <end position="236"/>
    </location>
</feature>
<dbReference type="CDD" id="cd11454">
    <property type="entry name" value="bHLH_AtIND_like"/>
    <property type="match status" value="1"/>
</dbReference>
<dbReference type="Pfam" id="PF00010">
    <property type="entry name" value="HLH"/>
    <property type="match status" value="1"/>
</dbReference>
<dbReference type="OrthoDB" id="2017571at2759"/>
<dbReference type="GO" id="GO:0046983">
    <property type="term" value="F:protein dimerization activity"/>
    <property type="evidence" value="ECO:0007669"/>
    <property type="project" value="InterPro"/>
</dbReference>
<keyword evidence="3" id="KW-0805">Transcription regulation</keyword>
<feature type="region of interest" description="Disordered" evidence="6">
    <location>
        <begin position="194"/>
        <end position="286"/>
    </location>
</feature>
<accession>A0A6I9RDU6</accession>
<dbReference type="RefSeq" id="XP_010924964.1">
    <property type="nucleotide sequence ID" value="XM_010926662.3"/>
</dbReference>
<evidence type="ECO:0000256" key="2">
    <source>
        <dbReference type="ARBA" id="ARBA00005510"/>
    </source>
</evidence>
<evidence type="ECO:0000313" key="8">
    <source>
        <dbReference type="Proteomes" id="UP000504607"/>
    </source>
</evidence>
<dbReference type="GO" id="GO:0003700">
    <property type="term" value="F:DNA-binding transcription factor activity"/>
    <property type="evidence" value="ECO:0007669"/>
    <property type="project" value="InterPro"/>
</dbReference>
<dbReference type="PANTHER" id="PTHR45914:SF12">
    <property type="entry name" value="TRANSCRIPTION FACTOR BHLH87"/>
    <property type="match status" value="1"/>
</dbReference>
<evidence type="ECO:0000256" key="6">
    <source>
        <dbReference type="SAM" id="MobiDB-lite"/>
    </source>
</evidence>